<protein>
    <submittedName>
        <fullName evidence="2">Uncharacterized protein</fullName>
    </submittedName>
</protein>
<name>A0AAD6Y034_9AGAR</name>
<accession>A0AAD6Y034</accession>
<dbReference type="EMBL" id="JARJCW010000096">
    <property type="protein sequence ID" value="KAJ7194714.1"/>
    <property type="molecule type" value="Genomic_DNA"/>
</dbReference>
<evidence type="ECO:0000256" key="1">
    <source>
        <dbReference type="SAM" id="MobiDB-lite"/>
    </source>
</evidence>
<keyword evidence="3" id="KW-1185">Reference proteome</keyword>
<evidence type="ECO:0000313" key="2">
    <source>
        <dbReference type="EMBL" id="KAJ7194714.1"/>
    </source>
</evidence>
<feature type="region of interest" description="Disordered" evidence="1">
    <location>
        <begin position="1"/>
        <end position="20"/>
    </location>
</feature>
<gene>
    <name evidence="2" type="ORF">GGX14DRAFT_576162</name>
</gene>
<dbReference type="Proteomes" id="UP001219525">
    <property type="component" value="Unassembled WGS sequence"/>
</dbReference>
<reference evidence="2" key="1">
    <citation type="submission" date="2023-03" db="EMBL/GenBank/DDBJ databases">
        <title>Massive genome expansion in bonnet fungi (Mycena s.s.) driven by repeated elements and novel gene families across ecological guilds.</title>
        <authorList>
            <consortium name="Lawrence Berkeley National Laboratory"/>
            <person name="Harder C.B."/>
            <person name="Miyauchi S."/>
            <person name="Viragh M."/>
            <person name="Kuo A."/>
            <person name="Thoen E."/>
            <person name="Andreopoulos B."/>
            <person name="Lu D."/>
            <person name="Skrede I."/>
            <person name="Drula E."/>
            <person name="Henrissat B."/>
            <person name="Morin E."/>
            <person name="Kohler A."/>
            <person name="Barry K."/>
            <person name="LaButti K."/>
            <person name="Morin E."/>
            <person name="Salamov A."/>
            <person name="Lipzen A."/>
            <person name="Mereny Z."/>
            <person name="Hegedus B."/>
            <person name="Baldrian P."/>
            <person name="Stursova M."/>
            <person name="Weitz H."/>
            <person name="Taylor A."/>
            <person name="Grigoriev I.V."/>
            <person name="Nagy L.G."/>
            <person name="Martin F."/>
            <person name="Kauserud H."/>
        </authorList>
    </citation>
    <scope>NUCLEOTIDE SEQUENCE</scope>
    <source>
        <strain evidence="2">9144</strain>
    </source>
</reference>
<feature type="region of interest" description="Disordered" evidence="1">
    <location>
        <begin position="275"/>
        <end position="319"/>
    </location>
</feature>
<evidence type="ECO:0000313" key="3">
    <source>
        <dbReference type="Proteomes" id="UP001219525"/>
    </source>
</evidence>
<sequence>MADPLPNSLVDTPAANPRPQKQSYCVVSTVEDLGVDLSPEEQTAIQVLHSFKPNSVEDLGVDLSSEEQTAIQVLHSLHSFEPNSMLDIPTDKSVMRPEQEQTAKQKLAKKRGRPMLTPLMTRVPLMRGVQPCLVEEEVNIPMKVNIAMEENPETPDYRCTTEELTSMDEQLLTSYPSLALWNQLPAPHSVDVERMGHQIPEDYKEDIPMKLTSYSSLAHWNQLPAPRSVDVERMGHQIPEDYTGFNSIDWHAFDEFLDSFAASSGPYAAAPEEPIVEEQSARTTAPRDINLNMDGRNILPGNLKRQRTKSSRAAGTASY</sequence>
<organism evidence="2 3">
    <name type="scientific">Mycena pura</name>
    <dbReference type="NCBI Taxonomy" id="153505"/>
    <lineage>
        <taxon>Eukaryota</taxon>
        <taxon>Fungi</taxon>
        <taxon>Dikarya</taxon>
        <taxon>Basidiomycota</taxon>
        <taxon>Agaricomycotina</taxon>
        <taxon>Agaricomycetes</taxon>
        <taxon>Agaricomycetidae</taxon>
        <taxon>Agaricales</taxon>
        <taxon>Marasmiineae</taxon>
        <taxon>Mycenaceae</taxon>
        <taxon>Mycena</taxon>
    </lineage>
</organism>
<comment type="caution">
    <text evidence="2">The sequence shown here is derived from an EMBL/GenBank/DDBJ whole genome shotgun (WGS) entry which is preliminary data.</text>
</comment>
<dbReference type="AlphaFoldDB" id="A0AAD6Y034"/>
<proteinExistence type="predicted"/>